<dbReference type="AlphaFoldDB" id="A0A9P5TIK5"/>
<gene>
    <name evidence="1" type="ORF">CPB84DRAFT_1750205</name>
</gene>
<proteinExistence type="predicted"/>
<accession>A0A9P5TIK5</accession>
<dbReference type="OrthoDB" id="3020857at2759"/>
<keyword evidence="2" id="KW-1185">Reference proteome</keyword>
<organism evidence="1 2">
    <name type="scientific">Gymnopilus junonius</name>
    <name type="common">Spectacular rustgill mushroom</name>
    <name type="synonym">Gymnopilus spectabilis subsp. junonius</name>
    <dbReference type="NCBI Taxonomy" id="109634"/>
    <lineage>
        <taxon>Eukaryota</taxon>
        <taxon>Fungi</taxon>
        <taxon>Dikarya</taxon>
        <taxon>Basidiomycota</taxon>
        <taxon>Agaricomycotina</taxon>
        <taxon>Agaricomycetes</taxon>
        <taxon>Agaricomycetidae</taxon>
        <taxon>Agaricales</taxon>
        <taxon>Agaricineae</taxon>
        <taxon>Hymenogastraceae</taxon>
        <taxon>Gymnopilus</taxon>
    </lineage>
</organism>
<dbReference type="EMBL" id="JADNYJ010000103">
    <property type="protein sequence ID" value="KAF8885220.1"/>
    <property type="molecule type" value="Genomic_DNA"/>
</dbReference>
<reference evidence="1" key="1">
    <citation type="submission" date="2020-11" db="EMBL/GenBank/DDBJ databases">
        <authorList>
            <consortium name="DOE Joint Genome Institute"/>
            <person name="Ahrendt S."/>
            <person name="Riley R."/>
            <person name="Andreopoulos W."/>
            <person name="LaButti K."/>
            <person name="Pangilinan J."/>
            <person name="Ruiz-duenas F.J."/>
            <person name="Barrasa J.M."/>
            <person name="Sanchez-Garcia M."/>
            <person name="Camarero S."/>
            <person name="Miyauchi S."/>
            <person name="Serrano A."/>
            <person name="Linde D."/>
            <person name="Babiker R."/>
            <person name="Drula E."/>
            <person name="Ayuso-Fernandez I."/>
            <person name="Pacheco R."/>
            <person name="Padilla G."/>
            <person name="Ferreira P."/>
            <person name="Barriuso J."/>
            <person name="Kellner H."/>
            <person name="Castanera R."/>
            <person name="Alfaro M."/>
            <person name="Ramirez L."/>
            <person name="Pisabarro A.G."/>
            <person name="Kuo A."/>
            <person name="Tritt A."/>
            <person name="Lipzen A."/>
            <person name="He G."/>
            <person name="Yan M."/>
            <person name="Ng V."/>
            <person name="Cullen D."/>
            <person name="Martin F."/>
            <person name="Rosso M.-N."/>
            <person name="Henrissat B."/>
            <person name="Hibbett D."/>
            <person name="Martinez A.T."/>
            <person name="Grigoriev I.V."/>
        </authorList>
    </citation>
    <scope>NUCLEOTIDE SEQUENCE</scope>
    <source>
        <strain evidence="1">AH 44721</strain>
    </source>
</reference>
<evidence type="ECO:0000313" key="2">
    <source>
        <dbReference type="Proteomes" id="UP000724874"/>
    </source>
</evidence>
<comment type="caution">
    <text evidence="1">The sequence shown here is derived from an EMBL/GenBank/DDBJ whole genome shotgun (WGS) entry which is preliminary data.</text>
</comment>
<dbReference type="Proteomes" id="UP000724874">
    <property type="component" value="Unassembled WGS sequence"/>
</dbReference>
<protein>
    <submittedName>
        <fullName evidence="1">Uncharacterized protein</fullName>
    </submittedName>
</protein>
<sequence length="182" mass="20243">MPPYLTKEAKNPPVKVEAGKSVIVAKEMATQTSSALKVTVKISTNEYKSVPIDEVEALITKLCADHEIGSQGVGLICQEKLFSGVRKPGKPHDELINKLVIEAEEPTKQAKDGKQQVVYCVGCRQKFVRQNPNQIKQHAKECNNLSKTFPGLYAKVMENLVKHVHTTKLKKLADQMTGYQTR</sequence>
<name>A0A9P5TIK5_GYMJU</name>
<evidence type="ECO:0000313" key="1">
    <source>
        <dbReference type="EMBL" id="KAF8885220.1"/>
    </source>
</evidence>